<dbReference type="GeneID" id="39468113"/>
<proteinExistence type="predicted"/>
<gene>
    <name evidence="4" type="ORF">BSTAB16_7751</name>
</gene>
<dbReference type="Proteomes" id="UP000268684">
    <property type="component" value="Plasmid IV"/>
</dbReference>
<evidence type="ECO:0000313" key="5">
    <source>
        <dbReference type="Proteomes" id="UP000268684"/>
    </source>
</evidence>
<evidence type="ECO:0000313" key="4">
    <source>
        <dbReference type="EMBL" id="VBB17531.1"/>
    </source>
</evidence>
<dbReference type="Pfam" id="PF00188">
    <property type="entry name" value="CAP"/>
    <property type="match status" value="1"/>
</dbReference>
<feature type="signal peptide" evidence="2">
    <location>
        <begin position="1"/>
        <end position="25"/>
    </location>
</feature>
<keyword evidence="4" id="KW-0614">Plasmid</keyword>
<feature type="region of interest" description="Disordered" evidence="1">
    <location>
        <begin position="29"/>
        <end position="72"/>
    </location>
</feature>
<dbReference type="SUPFAM" id="SSF55797">
    <property type="entry name" value="PR-1-like"/>
    <property type="match status" value="1"/>
</dbReference>
<dbReference type="PROSITE" id="PS51257">
    <property type="entry name" value="PROKAR_LIPOPROTEIN"/>
    <property type="match status" value="1"/>
</dbReference>
<dbReference type="AlphaFoldDB" id="A0AAJ5NMF3"/>
<feature type="chain" id="PRO_5042587167" description="SCP domain-containing protein" evidence="2">
    <location>
        <begin position="26"/>
        <end position="385"/>
    </location>
</feature>
<geneLocation type="plasmid" evidence="5">
    <name>iv</name>
</geneLocation>
<organism evidence="4 5">
    <name type="scientific">Burkholderia stabilis</name>
    <dbReference type="NCBI Taxonomy" id="95485"/>
    <lineage>
        <taxon>Bacteria</taxon>
        <taxon>Pseudomonadati</taxon>
        <taxon>Pseudomonadota</taxon>
        <taxon>Betaproteobacteria</taxon>
        <taxon>Burkholderiales</taxon>
        <taxon>Burkholderiaceae</taxon>
        <taxon>Burkholderia</taxon>
        <taxon>Burkholderia cepacia complex</taxon>
    </lineage>
</organism>
<keyword evidence="5" id="KW-1185">Reference proteome</keyword>
<evidence type="ECO:0000256" key="2">
    <source>
        <dbReference type="SAM" id="SignalP"/>
    </source>
</evidence>
<dbReference type="RefSeq" id="WP_122174136.1">
    <property type="nucleotide sequence ID" value="NZ_LR025745.1"/>
</dbReference>
<dbReference type="Gene3D" id="3.40.33.10">
    <property type="entry name" value="CAP"/>
    <property type="match status" value="1"/>
</dbReference>
<feature type="compositionally biased region" description="Low complexity" evidence="1">
    <location>
        <begin position="53"/>
        <end position="68"/>
    </location>
</feature>
<evidence type="ECO:0000256" key="1">
    <source>
        <dbReference type="SAM" id="MobiDB-lite"/>
    </source>
</evidence>
<dbReference type="InterPro" id="IPR035940">
    <property type="entry name" value="CAP_sf"/>
</dbReference>
<name>A0AAJ5NMF3_9BURK</name>
<feature type="compositionally biased region" description="Low complexity" evidence="1">
    <location>
        <begin position="35"/>
        <end position="45"/>
    </location>
</feature>
<evidence type="ECO:0000259" key="3">
    <source>
        <dbReference type="Pfam" id="PF00188"/>
    </source>
</evidence>
<keyword evidence="2" id="KW-0732">Signal</keyword>
<dbReference type="EMBL" id="LR025745">
    <property type="protein sequence ID" value="VBB17531.1"/>
    <property type="molecule type" value="Genomic_DNA"/>
</dbReference>
<accession>A0AAJ5NMF3</accession>
<sequence length="385" mass="38382">MNTEKNVIKLAVISVAVAIALSACGGGGGDGGSNGSNAGATQPSTPAVPPTPGSSTSVPPQTSVPAPTYASDSPSATIFSKLNAYRQALGVGLMKQDADLDKAAIAHANYGLQNVPSRAISALGHDENASLPGYTGASPVQRAQVAGAPSTEWVGEVAFSGYGPVVQTTGADCANTWLNSVYHLQGVTANSESMGVGVATTVTTPPAGQQPAMWSFCVLDMGTTTGVPAAPNLSVPTQTNSIPSSGGQQFATNLIVHAPYIDEAGVATALTLGEVPNPAPDLGAPGRPIMVRVNAAAGNTLTVSNFQLVDNTGAAVSARILVPQGAVAGSTASVTADPNNGLSPGVAFLLPLAQLKANTKYTVTFAGARDGSPISTSWSFTTGAQ</sequence>
<feature type="domain" description="SCP" evidence="3">
    <location>
        <begin position="80"/>
        <end position="200"/>
    </location>
</feature>
<protein>
    <recommendedName>
        <fullName evidence="3">SCP domain-containing protein</fullName>
    </recommendedName>
</protein>
<dbReference type="InterPro" id="IPR014044">
    <property type="entry name" value="CAP_dom"/>
</dbReference>
<reference evidence="4 5" key="1">
    <citation type="submission" date="2017-11" db="EMBL/GenBank/DDBJ databases">
        <authorList>
            <person name="Seth-Smith MB H."/>
        </authorList>
    </citation>
    <scope>NUCLEOTIDE SEQUENCE [LARGE SCALE GENOMIC DNA]</scope>
    <source>
        <strain evidence="4">E</strain>
        <plasmid evidence="5">iv</plasmid>
    </source>
</reference>